<dbReference type="EMBL" id="UZAM01009687">
    <property type="protein sequence ID" value="VDP09842.1"/>
    <property type="molecule type" value="Genomic_DNA"/>
</dbReference>
<keyword evidence="2" id="KW-1185">Reference proteome</keyword>
<protein>
    <submittedName>
        <fullName evidence="1 3">Uncharacterized protein</fullName>
    </submittedName>
</protein>
<evidence type="ECO:0000313" key="3">
    <source>
        <dbReference type="WBParaSite" id="SBAD_0000660801-mRNA-1"/>
    </source>
</evidence>
<organism evidence="3">
    <name type="scientific">Soboliphyme baturini</name>
    <dbReference type="NCBI Taxonomy" id="241478"/>
    <lineage>
        <taxon>Eukaryota</taxon>
        <taxon>Metazoa</taxon>
        <taxon>Ecdysozoa</taxon>
        <taxon>Nematoda</taxon>
        <taxon>Enoplea</taxon>
        <taxon>Dorylaimia</taxon>
        <taxon>Dioctophymatida</taxon>
        <taxon>Dioctophymatoidea</taxon>
        <taxon>Soboliphymatidae</taxon>
        <taxon>Soboliphyme</taxon>
    </lineage>
</organism>
<evidence type="ECO:0000313" key="2">
    <source>
        <dbReference type="Proteomes" id="UP000270296"/>
    </source>
</evidence>
<dbReference type="AlphaFoldDB" id="A0A183IRW4"/>
<proteinExistence type="predicted"/>
<reference evidence="1" key="2">
    <citation type="submission" date="2018-11" db="EMBL/GenBank/DDBJ databases">
        <authorList>
            <consortium name="Pathogen Informatics"/>
        </authorList>
    </citation>
    <scope>NUCLEOTIDE SEQUENCE [LARGE SCALE GENOMIC DNA]</scope>
</reference>
<dbReference type="Proteomes" id="UP000270296">
    <property type="component" value="Unassembled WGS sequence"/>
</dbReference>
<reference evidence="3" key="1">
    <citation type="submission" date="2016-06" db="UniProtKB">
        <authorList>
            <consortium name="WormBaseParasite"/>
        </authorList>
    </citation>
    <scope>IDENTIFICATION</scope>
</reference>
<gene>
    <name evidence="1" type="ORF">SBAD_LOCUS6361</name>
</gene>
<accession>A0A183IRW4</accession>
<evidence type="ECO:0000313" key="1">
    <source>
        <dbReference type="EMBL" id="VDP09842.1"/>
    </source>
</evidence>
<name>A0A183IRW4_9BILA</name>
<dbReference type="WBParaSite" id="SBAD_0000660801-mRNA-1">
    <property type="protein sequence ID" value="SBAD_0000660801-mRNA-1"/>
    <property type="gene ID" value="SBAD_0000660801"/>
</dbReference>
<sequence>MTTWATNGALSLPRIANFSLGRVGSFKNNKLNVLNSFYLNGKRRSFQPSTLESRYETADAVESPHLVTPRRSNGARRYYIDEASKEATGGDQVGGTKNVKTNEQARAFNRYSFARVLRTLQLPDTVSELAVRKPLDQCNCHRIVEQRPMIDPAAFSVRLNSKAETRRYSLARRIM</sequence>